<gene>
    <name evidence="4" type="ORF">pSHK1.115</name>
</gene>
<dbReference type="NCBIfam" id="TIGR01443">
    <property type="entry name" value="intein_Cterm"/>
    <property type="match status" value="1"/>
</dbReference>
<feature type="domain" description="Hint" evidence="3">
    <location>
        <begin position="387"/>
        <end position="492"/>
    </location>
</feature>
<keyword evidence="2" id="KW-0964">Secreted</keyword>
<accession>B0LUB6</accession>
<evidence type="ECO:0000259" key="3">
    <source>
        <dbReference type="SMART" id="SM00306"/>
    </source>
</evidence>
<dbReference type="GO" id="GO:0005576">
    <property type="term" value="C:extracellular region"/>
    <property type="evidence" value="ECO:0007669"/>
    <property type="project" value="UniProtKB-SubCell"/>
</dbReference>
<sequence length="659" mass="70773">MTRHTVAFVMALAVMFGLGLGEKTASAAQGIENRQTAASAAEKLEELVKAARKYSGCGAKPLLERPSCYREFADKGLRVGVGVGVAAYAIHHLHKDNTQHFAGLRKELAGFKELKEAVKQDPSSITDPTLRAQAEKRIHAAWNAARADIDNRLAKVNETIQTVIALAEVTVAFLQVIIALAELIGDPDFQDAAKSIRTGLKGMGEDLDTINAGLSQMSHALDDMNASLGDVNGALDQMNRGIGQANKGLDEMNRGIDQANKGMDKLNTHVPDIKKGAEKLNELPGIDFDFSHLKDTWSSSTSALDDAEQQRRMGLLLDLLPGIGDGKGIIEAVTGTDLATGDELTGFDRATGALVVMRWLKAGEKALNADDIRNARKSACLAGNVTDNSFPPGTLVLTGDADSIPIEQIRKGDDVLATDPTTGHTRAEPVTDLITGTGQKRLTTLVIDTDGPAGNQTDTITATDHHPFWVPDTGIWTDAVDLTPGTRLHTPTGTDATVTAVSTRTAEQTVYNLTVANAHTYHVLAGTTPLLVHNAKKNKCSLEIDHVGQVDQDWVTKGAHVNMKDGMEVALRPDGKGGIRGESIRLRKGTATQKQVDAVIATIKSDPKTRADMIRVTKAAKEVFESSAKAMKEGRTPQWRFSNDRTDELQALIKAMEKM</sequence>
<dbReference type="InterPro" id="IPR036844">
    <property type="entry name" value="Hint_dom_sf"/>
</dbReference>
<proteinExistence type="predicted"/>
<dbReference type="Pfam" id="PF14449">
    <property type="entry name" value="PT-TG"/>
    <property type="match status" value="1"/>
</dbReference>
<keyword evidence="4" id="KW-0614">Plasmid</keyword>
<evidence type="ECO:0000313" key="4">
    <source>
        <dbReference type="EMBL" id="ABY83584.1"/>
    </source>
</evidence>
<evidence type="ECO:0000256" key="2">
    <source>
        <dbReference type="ARBA" id="ARBA00022525"/>
    </source>
</evidence>
<dbReference type="InterPro" id="IPR027797">
    <property type="entry name" value="PT-TG_dom"/>
</dbReference>
<dbReference type="Gene3D" id="1.10.287.950">
    <property type="entry name" value="Methyl-accepting chemotaxis protein"/>
    <property type="match status" value="1"/>
</dbReference>
<dbReference type="EMBL" id="EU372836">
    <property type="protein sequence ID" value="ABY83584.1"/>
    <property type="molecule type" value="Genomic_DNA"/>
</dbReference>
<organism evidence="4">
    <name type="scientific">Streptomyces sp. HK1</name>
    <dbReference type="NCBI Taxonomy" id="405041"/>
    <lineage>
        <taxon>Bacteria</taxon>
        <taxon>Bacillati</taxon>
        <taxon>Actinomycetota</taxon>
        <taxon>Actinomycetes</taxon>
        <taxon>Kitasatosporales</taxon>
        <taxon>Streptomycetaceae</taxon>
        <taxon>Streptomyces</taxon>
    </lineage>
</organism>
<dbReference type="SMART" id="SM00306">
    <property type="entry name" value="HintN"/>
    <property type="match status" value="1"/>
</dbReference>
<geneLocation type="plasmid" evidence="4">
    <name>pSHK1</name>
</geneLocation>
<dbReference type="SUPFAM" id="SSF51294">
    <property type="entry name" value="Hedgehog/intein (Hint) domain"/>
    <property type="match status" value="1"/>
</dbReference>
<comment type="subcellular location">
    <subcellularLocation>
        <location evidence="1">Secreted</location>
    </subcellularLocation>
</comment>
<reference evidence="4" key="1">
    <citation type="journal article" date="2011" name="Acta Biochim. Biophys. Sin.">
        <title>Characterization of the multiple CRISPR loci on Streptomyces linear plasmid pSHK1.</title>
        <authorList>
            <person name="Guo P."/>
            <person name="Cheng Q."/>
            <person name="Xie P."/>
            <person name="Fan Y."/>
            <person name="Jiang W."/>
            <person name="Qin Z."/>
        </authorList>
    </citation>
    <scope>NUCLEOTIDE SEQUENCE</scope>
    <source>
        <strain evidence="4">HK1</strain>
        <plasmid evidence="4">pSHK1</plasmid>
    </source>
</reference>
<dbReference type="Pfam" id="PF07591">
    <property type="entry name" value="PT-HINT"/>
    <property type="match status" value="1"/>
</dbReference>
<dbReference type="SUPFAM" id="SSF58104">
    <property type="entry name" value="Methyl-accepting chemotaxis protein (MCP) signaling domain"/>
    <property type="match status" value="1"/>
</dbReference>
<dbReference type="InterPro" id="IPR003587">
    <property type="entry name" value="Hint_dom_N"/>
</dbReference>
<dbReference type="CDD" id="cd00081">
    <property type="entry name" value="Hint"/>
    <property type="match status" value="1"/>
</dbReference>
<protein>
    <recommendedName>
        <fullName evidence="3">Hint domain-containing protein</fullName>
    </recommendedName>
</protein>
<dbReference type="Gene3D" id="2.170.16.10">
    <property type="entry name" value="Hedgehog/Intein (Hint) domain"/>
    <property type="match status" value="1"/>
</dbReference>
<dbReference type="AlphaFoldDB" id="B0LUB6"/>
<name>B0LUB6_9ACTN</name>
<dbReference type="InterPro" id="IPR030934">
    <property type="entry name" value="Intein_C"/>
</dbReference>
<evidence type="ECO:0000256" key="1">
    <source>
        <dbReference type="ARBA" id="ARBA00004613"/>
    </source>
</evidence>